<proteinExistence type="inferred from homology"/>
<dbReference type="InterPro" id="IPR029001">
    <property type="entry name" value="ITPase-like_fam"/>
</dbReference>
<comment type="function">
    <text evidence="7">Pyrophosphatase that catalyzes the hydrolysis of nucleoside triphosphates to their monophosphate derivatives, with a high preference for the non-canonical purine nucleotides XTP (xanthosine triphosphate), dITP (deoxyinosine triphosphate) and ITP. Seems to function as a house-cleaning enzyme that removes non-canonical purine nucleotides from the nucleotide pool, thus preventing their incorporation into DNA/RNA and avoiding chromosomal lesions.</text>
</comment>
<dbReference type="InterPro" id="IPR020922">
    <property type="entry name" value="dITP/XTP_pyrophosphatase"/>
</dbReference>
<reference evidence="9 10" key="1">
    <citation type="submission" date="2023-10" db="EMBL/GenBank/DDBJ databases">
        <title>Two novel species belonging to the OM43/NOR5 clade.</title>
        <authorList>
            <person name="Park M."/>
        </authorList>
    </citation>
    <scope>NUCLEOTIDE SEQUENCE [LARGE SCALE GENOMIC DNA]</scope>
    <source>
        <strain evidence="9 10">IMCC45268</strain>
    </source>
</reference>
<evidence type="ECO:0000313" key="9">
    <source>
        <dbReference type="EMBL" id="WOJ97511.1"/>
    </source>
</evidence>
<keyword evidence="2 7" id="KW-0479">Metal-binding</keyword>
<keyword evidence="6 7" id="KW-0546">Nucleotide metabolism</keyword>
<evidence type="ECO:0000313" key="10">
    <source>
        <dbReference type="Proteomes" id="UP001626549"/>
    </source>
</evidence>
<feature type="binding site" evidence="7">
    <location>
        <begin position="196"/>
        <end position="197"/>
    </location>
    <ligand>
        <name>substrate</name>
    </ligand>
</feature>
<gene>
    <name evidence="9" type="primary">rdgB</name>
    <name evidence="9" type="ORF">R0137_02820</name>
</gene>
<keyword evidence="5 7" id="KW-0460">Magnesium</keyword>
<sequence length="211" mass="22148">MTNASSIASTPWLSGDIVVASGNQGKVTELARLFGQMPVNLRPQSEFSVIPAEETGLTFVENAILKARAVSEQTGLPALSDDSGLEVDALNGAPGVRSARYADGSDGDDEANKSKLILAMKDVPDGARAARFHCVLVLLKHPEDPVPLIAQGRWEGLILHEPHGDGGFGYDPLFFVPSHGVSAAQLDSAEKNAISHRGLAAAEMLALLGQS</sequence>
<dbReference type="HAMAP" id="MF_01405">
    <property type="entry name" value="Non_canon_purine_NTPase"/>
    <property type="match status" value="1"/>
</dbReference>
<comment type="catalytic activity">
    <reaction evidence="7">
        <text>dITP + H2O = dIMP + diphosphate + H(+)</text>
        <dbReference type="Rhea" id="RHEA:28342"/>
        <dbReference type="ChEBI" id="CHEBI:15377"/>
        <dbReference type="ChEBI" id="CHEBI:15378"/>
        <dbReference type="ChEBI" id="CHEBI:33019"/>
        <dbReference type="ChEBI" id="CHEBI:61194"/>
        <dbReference type="ChEBI" id="CHEBI:61382"/>
        <dbReference type="EC" id="3.6.1.66"/>
    </reaction>
</comment>
<evidence type="ECO:0000256" key="7">
    <source>
        <dbReference type="HAMAP-Rule" id="MF_01405"/>
    </source>
</evidence>
<keyword evidence="3 7" id="KW-0547">Nucleotide-binding</keyword>
<feature type="binding site" evidence="7">
    <location>
        <begin position="168"/>
        <end position="171"/>
    </location>
    <ligand>
        <name>substrate</name>
    </ligand>
</feature>
<feature type="binding site" evidence="7">
    <location>
        <position position="82"/>
    </location>
    <ligand>
        <name>Mg(2+)</name>
        <dbReference type="ChEBI" id="CHEBI:18420"/>
    </ligand>
</feature>
<feature type="binding site" evidence="7">
    <location>
        <position position="83"/>
    </location>
    <ligand>
        <name>substrate</name>
    </ligand>
</feature>
<dbReference type="CDD" id="cd00515">
    <property type="entry name" value="HAM1"/>
    <property type="match status" value="1"/>
</dbReference>
<dbReference type="EMBL" id="CP136865">
    <property type="protein sequence ID" value="WOJ97511.1"/>
    <property type="molecule type" value="Genomic_DNA"/>
</dbReference>
<name>A0ABZ0IDJ6_9GAMM</name>
<comment type="catalytic activity">
    <reaction evidence="7">
        <text>ITP + H2O = IMP + diphosphate + H(+)</text>
        <dbReference type="Rhea" id="RHEA:29399"/>
        <dbReference type="ChEBI" id="CHEBI:15377"/>
        <dbReference type="ChEBI" id="CHEBI:15378"/>
        <dbReference type="ChEBI" id="CHEBI:33019"/>
        <dbReference type="ChEBI" id="CHEBI:58053"/>
        <dbReference type="ChEBI" id="CHEBI:61402"/>
        <dbReference type="EC" id="3.6.1.66"/>
    </reaction>
</comment>
<dbReference type="PANTHER" id="PTHR11067">
    <property type="entry name" value="INOSINE TRIPHOSPHATE PYROPHOSPHATASE/HAM1 PROTEIN"/>
    <property type="match status" value="1"/>
</dbReference>
<comment type="subunit">
    <text evidence="7">Homodimer.</text>
</comment>
<dbReference type="Proteomes" id="UP001626549">
    <property type="component" value="Chromosome"/>
</dbReference>
<evidence type="ECO:0000256" key="1">
    <source>
        <dbReference type="ARBA" id="ARBA00008023"/>
    </source>
</evidence>
<keyword evidence="4 7" id="KW-0378">Hydrolase</keyword>
<organism evidence="9 10">
    <name type="scientific">Congregibacter brevis</name>
    <dbReference type="NCBI Taxonomy" id="3081201"/>
    <lineage>
        <taxon>Bacteria</taxon>
        <taxon>Pseudomonadati</taxon>
        <taxon>Pseudomonadota</taxon>
        <taxon>Gammaproteobacteria</taxon>
        <taxon>Cellvibrionales</taxon>
        <taxon>Halieaceae</taxon>
        <taxon>Congregibacter</taxon>
    </lineage>
</organism>
<dbReference type="InterPro" id="IPR002637">
    <property type="entry name" value="RdgB/HAM1"/>
</dbReference>
<feature type="active site" description="Proton acceptor" evidence="7">
    <location>
        <position position="82"/>
    </location>
</feature>
<protein>
    <recommendedName>
        <fullName evidence="7">dITP/XTP pyrophosphatase</fullName>
        <ecNumber evidence="7">3.6.1.66</ecNumber>
    </recommendedName>
    <alternativeName>
        <fullName evidence="7">Non-canonical purine NTP pyrophosphatase</fullName>
    </alternativeName>
    <alternativeName>
        <fullName evidence="7">Non-standard purine NTP pyrophosphatase</fullName>
    </alternativeName>
    <alternativeName>
        <fullName evidence="7">Nucleoside-triphosphate diphosphatase</fullName>
    </alternativeName>
    <alternativeName>
        <fullName evidence="7">Nucleoside-triphosphate pyrophosphatase</fullName>
        <shortName evidence="7">NTPase</shortName>
    </alternativeName>
</protein>
<dbReference type="Gene3D" id="3.90.950.10">
    <property type="match status" value="1"/>
</dbReference>
<evidence type="ECO:0000256" key="2">
    <source>
        <dbReference type="ARBA" id="ARBA00022723"/>
    </source>
</evidence>
<evidence type="ECO:0000256" key="5">
    <source>
        <dbReference type="ARBA" id="ARBA00022842"/>
    </source>
</evidence>
<evidence type="ECO:0000256" key="8">
    <source>
        <dbReference type="RuleBase" id="RU003781"/>
    </source>
</evidence>
<evidence type="ECO:0000256" key="3">
    <source>
        <dbReference type="ARBA" id="ARBA00022741"/>
    </source>
</evidence>
<dbReference type="NCBIfam" id="TIGR00042">
    <property type="entry name" value="RdgB/HAM1 family non-canonical purine NTP pyrophosphatase"/>
    <property type="match status" value="1"/>
</dbReference>
<evidence type="ECO:0000256" key="4">
    <source>
        <dbReference type="ARBA" id="ARBA00022801"/>
    </source>
</evidence>
<feature type="binding site" evidence="7">
    <location>
        <begin position="21"/>
        <end position="26"/>
    </location>
    <ligand>
        <name>substrate</name>
    </ligand>
</feature>
<comment type="cofactor">
    <cofactor evidence="7">
        <name>Mg(2+)</name>
        <dbReference type="ChEBI" id="CHEBI:18420"/>
    </cofactor>
    <text evidence="7">Binds 1 Mg(2+) ion per subunit.</text>
</comment>
<comment type="similarity">
    <text evidence="1 7 8">Belongs to the HAM1 NTPase family.</text>
</comment>
<dbReference type="PANTHER" id="PTHR11067:SF9">
    <property type="entry name" value="INOSINE TRIPHOSPHATE PYROPHOSPHATASE"/>
    <property type="match status" value="1"/>
</dbReference>
<feature type="binding site" evidence="7">
    <location>
        <position position="53"/>
    </location>
    <ligand>
        <name>Mg(2+)</name>
        <dbReference type="ChEBI" id="CHEBI:18420"/>
    </ligand>
</feature>
<dbReference type="SUPFAM" id="SSF52972">
    <property type="entry name" value="ITPase-like"/>
    <property type="match status" value="1"/>
</dbReference>
<dbReference type="EC" id="3.6.1.66" evidence="7"/>
<keyword evidence="10" id="KW-1185">Reference proteome</keyword>
<accession>A0ABZ0IDJ6</accession>
<comment type="catalytic activity">
    <reaction evidence="7">
        <text>XTP + H2O = XMP + diphosphate + H(+)</text>
        <dbReference type="Rhea" id="RHEA:28610"/>
        <dbReference type="ChEBI" id="CHEBI:15377"/>
        <dbReference type="ChEBI" id="CHEBI:15378"/>
        <dbReference type="ChEBI" id="CHEBI:33019"/>
        <dbReference type="ChEBI" id="CHEBI:57464"/>
        <dbReference type="ChEBI" id="CHEBI:61314"/>
        <dbReference type="EC" id="3.6.1.66"/>
    </reaction>
</comment>
<dbReference type="Pfam" id="PF01725">
    <property type="entry name" value="Ham1p_like"/>
    <property type="match status" value="1"/>
</dbReference>
<evidence type="ECO:0000256" key="6">
    <source>
        <dbReference type="ARBA" id="ARBA00023080"/>
    </source>
</evidence>
<feature type="binding site" evidence="7">
    <location>
        <position position="191"/>
    </location>
    <ligand>
        <name>substrate</name>
    </ligand>
</feature>
<dbReference type="RefSeq" id="WP_407328383.1">
    <property type="nucleotide sequence ID" value="NZ_CP136865.1"/>
</dbReference>